<reference evidence="2" key="1">
    <citation type="submission" date="2021-07" db="EMBL/GenBank/DDBJ databases">
        <authorList>
            <person name="Durling M."/>
        </authorList>
    </citation>
    <scope>NUCLEOTIDE SEQUENCE</scope>
</reference>
<protein>
    <submittedName>
        <fullName evidence="2">Uncharacterized protein</fullName>
    </submittedName>
</protein>
<sequence>MPPDRSTKRNECIALGKEIDLSRIKMAPCTRCSKSGFGNECTAPRDKSLSRCGRCTKNGKTCDIREVNRMPTVRDWESVDAQIQRLEDEADEALAKVLRANKQKKLLYARKQRMIAAGLNFLEELDAAEELERKEKERERNEQREKEAARLAALPIPTASDPFPDLVLDPAFLETLSGDPEMWATLGFGDGTPEVPPSTG</sequence>
<proteinExistence type="predicted"/>
<dbReference type="EMBL" id="CAJVRM010000411">
    <property type="protein sequence ID" value="CAG8980724.1"/>
    <property type="molecule type" value="Genomic_DNA"/>
</dbReference>
<evidence type="ECO:0000256" key="1">
    <source>
        <dbReference type="SAM" id="MobiDB-lite"/>
    </source>
</evidence>
<organism evidence="2 3">
    <name type="scientific">Hymenoscyphus albidus</name>
    <dbReference type="NCBI Taxonomy" id="595503"/>
    <lineage>
        <taxon>Eukaryota</taxon>
        <taxon>Fungi</taxon>
        <taxon>Dikarya</taxon>
        <taxon>Ascomycota</taxon>
        <taxon>Pezizomycotina</taxon>
        <taxon>Leotiomycetes</taxon>
        <taxon>Helotiales</taxon>
        <taxon>Helotiaceae</taxon>
        <taxon>Hymenoscyphus</taxon>
    </lineage>
</organism>
<dbReference type="Proteomes" id="UP000701801">
    <property type="component" value="Unassembled WGS sequence"/>
</dbReference>
<comment type="caution">
    <text evidence="2">The sequence shown here is derived from an EMBL/GenBank/DDBJ whole genome shotgun (WGS) entry which is preliminary data.</text>
</comment>
<gene>
    <name evidence="2" type="ORF">HYALB_00013263</name>
</gene>
<feature type="region of interest" description="Disordered" evidence="1">
    <location>
        <begin position="133"/>
        <end position="160"/>
    </location>
</feature>
<evidence type="ECO:0000313" key="2">
    <source>
        <dbReference type="EMBL" id="CAG8980724.1"/>
    </source>
</evidence>
<feature type="compositionally biased region" description="Basic and acidic residues" evidence="1">
    <location>
        <begin position="133"/>
        <end position="149"/>
    </location>
</feature>
<name>A0A9N9LYD7_9HELO</name>
<dbReference type="OrthoDB" id="3555737at2759"/>
<evidence type="ECO:0000313" key="3">
    <source>
        <dbReference type="Proteomes" id="UP000701801"/>
    </source>
</evidence>
<keyword evidence="3" id="KW-1185">Reference proteome</keyword>
<dbReference type="AlphaFoldDB" id="A0A9N9LYD7"/>
<accession>A0A9N9LYD7</accession>